<keyword evidence="9" id="KW-1185">Reference proteome</keyword>
<comment type="similarity">
    <text evidence="2 7">Belongs to the ferroportin (FP) (TC 2.A.100) family. SLC40A subfamily.</text>
</comment>
<reference evidence="9" key="1">
    <citation type="submission" date="2017-01" db="EMBL/GenBank/DDBJ databases">
        <title>Comparative genomics of anhydrobiosis in the tardigrade Hypsibius dujardini.</title>
        <authorList>
            <person name="Yoshida Y."/>
            <person name="Koutsovoulos G."/>
            <person name="Laetsch D."/>
            <person name="Stevens L."/>
            <person name="Kumar S."/>
            <person name="Horikawa D."/>
            <person name="Ishino K."/>
            <person name="Komine S."/>
            <person name="Tomita M."/>
            <person name="Blaxter M."/>
            <person name="Arakawa K."/>
        </authorList>
    </citation>
    <scope>NUCLEOTIDE SEQUENCE [LARGE SCALE GENOMIC DNA]</scope>
    <source>
        <strain evidence="9">Z151</strain>
    </source>
</reference>
<gene>
    <name evidence="8" type="ORF">BV898_16762</name>
</gene>
<sequence length="616" mass="68128">MEPLLKPPLRQMTTAGSNATTLTELGSSVSRDDLIDSHLGMINVSSAATLDALDTLIHEQDGSVEDDIVLPPAKRAVSRQEEQKKKKGPITARRKLRTSLVDIYNDPDYNLYFAKLLQAWGDRMWIFAVPILLMELRRDPVPVLFYPALYGFCSGASTILFGPVMGEWVDQVSRLHAAKVVTLCQNGFIGIGGILLGACIYYKNTLSDYQLYLAVALLMVISFASNIFYAATILILEKDWVAVLARRDKSRLAGIIATIRRIELITNVLCPLVMAQLMTLPRKDIAAFVIGLWSCLSLFAEYRATRRTCLLAGDVMLKSTKTKVHKKKPLLRKLCKSCFAIYEGWRIFGKSRVCTAGLAVAFLEATVLIFSGVTNSYAVQQGFSSTTVALLAGGDALTGILGTFVFPVLRRRLSLERIGLTAMVFHFLCGSVCVSSNWLPGSPFDPWFLLRPSGSNPSSTLQFSTTPASILDFAVNSSTFRTSESFASTNFPPVAVARDWTSLIVFSAGLTVGRFAFWMIDLTGSQILLESVREEQRGTICAVHYALKKLLNRSKYVMALGLAWPQTFGFLIIASQLFSLVGYAFFVVYCRKNYALKRQSIFRSSISKLNQKGVDQ</sequence>
<dbReference type="OrthoDB" id="648861at2759"/>
<proteinExistence type="inferred from homology"/>
<comment type="caution">
    <text evidence="7">Lacks conserved residue(s) required for the propagation of feature annotation.</text>
</comment>
<feature type="transmembrane region" description="Helical" evidence="7">
    <location>
        <begin position="353"/>
        <end position="373"/>
    </location>
</feature>
<feature type="transmembrane region" description="Helical" evidence="7">
    <location>
        <begin position="418"/>
        <end position="439"/>
    </location>
</feature>
<keyword evidence="3 7" id="KW-0813">Transport</keyword>
<evidence type="ECO:0000256" key="1">
    <source>
        <dbReference type="ARBA" id="ARBA00004141"/>
    </source>
</evidence>
<dbReference type="AlphaFoldDB" id="A0A9X6NDU4"/>
<comment type="caution">
    <text evidence="8">The sequence shown here is derived from an EMBL/GenBank/DDBJ whole genome shotgun (WGS) entry which is preliminary data.</text>
</comment>
<comment type="subcellular location">
    <subcellularLocation>
        <location evidence="1 7">Membrane</location>
        <topology evidence="1 7">Multi-pass membrane protein</topology>
    </subcellularLocation>
</comment>
<feature type="transmembrane region" description="Helical" evidence="7">
    <location>
        <begin position="568"/>
        <end position="590"/>
    </location>
</feature>
<dbReference type="EMBL" id="MTYJ01000262">
    <property type="protein sequence ID" value="OWA52305.1"/>
    <property type="molecule type" value="Genomic_DNA"/>
</dbReference>
<protein>
    <recommendedName>
        <fullName evidence="7">Solute carrier family 40 member</fullName>
    </recommendedName>
</protein>
<evidence type="ECO:0000256" key="5">
    <source>
        <dbReference type="ARBA" id="ARBA00022989"/>
    </source>
</evidence>
<feature type="transmembrane region" description="Helical" evidence="7">
    <location>
        <begin position="285"/>
        <end position="302"/>
    </location>
</feature>
<keyword evidence="5 7" id="KW-1133">Transmembrane helix</keyword>
<evidence type="ECO:0000256" key="3">
    <source>
        <dbReference type="ARBA" id="ARBA00022448"/>
    </source>
</evidence>
<evidence type="ECO:0000256" key="4">
    <source>
        <dbReference type="ARBA" id="ARBA00022692"/>
    </source>
</evidence>
<dbReference type="Proteomes" id="UP000192578">
    <property type="component" value="Unassembled WGS sequence"/>
</dbReference>
<feature type="transmembrane region" description="Helical" evidence="7">
    <location>
        <begin position="385"/>
        <end position="406"/>
    </location>
</feature>
<organism evidence="8 9">
    <name type="scientific">Hypsibius exemplaris</name>
    <name type="common">Freshwater tardigrade</name>
    <dbReference type="NCBI Taxonomy" id="2072580"/>
    <lineage>
        <taxon>Eukaryota</taxon>
        <taxon>Metazoa</taxon>
        <taxon>Ecdysozoa</taxon>
        <taxon>Tardigrada</taxon>
        <taxon>Eutardigrada</taxon>
        <taxon>Parachela</taxon>
        <taxon>Hypsibioidea</taxon>
        <taxon>Hypsibiidae</taxon>
        <taxon>Hypsibius</taxon>
    </lineage>
</organism>
<dbReference type="PANTHER" id="PTHR11660">
    <property type="entry name" value="SOLUTE CARRIER FAMILY 40 MEMBER"/>
    <property type="match status" value="1"/>
</dbReference>
<accession>A0A9X6NDU4</accession>
<evidence type="ECO:0000256" key="7">
    <source>
        <dbReference type="RuleBase" id="RU365065"/>
    </source>
</evidence>
<keyword evidence="6 7" id="KW-0472">Membrane</keyword>
<evidence type="ECO:0000256" key="2">
    <source>
        <dbReference type="ARBA" id="ARBA00006279"/>
    </source>
</evidence>
<evidence type="ECO:0000313" key="9">
    <source>
        <dbReference type="Proteomes" id="UP000192578"/>
    </source>
</evidence>
<evidence type="ECO:0000313" key="8">
    <source>
        <dbReference type="EMBL" id="OWA52305.1"/>
    </source>
</evidence>
<feature type="transmembrane region" description="Helical" evidence="7">
    <location>
        <begin position="211"/>
        <end position="236"/>
    </location>
</feature>
<dbReference type="InterPro" id="IPR009716">
    <property type="entry name" value="Ferroportin-1"/>
</dbReference>
<dbReference type="PANTHER" id="PTHR11660:SF57">
    <property type="entry name" value="SOLUTE CARRIER FAMILY 40 MEMBER"/>
    <property type="match status" value="1"/>
</dbReference>
<feature type="transmembrane region" description="Helical" evidence="7">
    <location>
        <begin position="143"/>
        <end position="165"/>
    </location>
</feature>
<name>A0A9X6NDU4_HYPEX</name>
<comment type="function">
    <text evidence="7">May be involved in iron transport and iron homeostasis.</text>
</comment>
<feature type="transmembrane region" description="Helical" evidence="7">
    <location>
        <begin position="177"/>
        <end position="202"/>
    </location>
</feature>
<dbReference type="GO" id="GO:0005381">
    <property type="term" value="F:iron ion transmembrane transporter activity"/>
    <property type="evidence" value="ECO:0007669"/>
    <property type="project" value="UniProtKB-UniRule"/>
</dbReference>
<evidence type="ECO:0000256" key="6">
    <source>
        <dbReference type="ARBA" id="ARBA00023136"/>
    </source>
</evidence>
<dbReference type="InterPro" id="IPR036259">
    <property type="entry name" value="MFS_trans_sf"/>
</dbReference>
<keyword evidence="4 7" id="KW-0812">Transmembrane</keyword>
<keyword evidence="7" id="KW-0406">Ion transport</keyword>
<dbReference type="SUPFAM" id="SSF103473">
    <property type="entry name" value="MFS general substrate transporter"/>
    <property type="match status" value="1"/>
</dbReference>
<dbReference type="GO" id="GO:0016020">
    <property type="term" value="C:membrane"/>
    <property type="evidence" value="ECO:0007669"/>
    <property type="project" value="UniProtKB-SubCell"/>
</dbReference>
<dbReference type="Pfam" id="PF06963">
    <property type="entry name" value="FPN1"/>
    <property type="match status" value="1"/>
</dbReference>